<dbReference type="Proteomes" id="UP000186323">
    <property type="component" value="Chromosome I"/>
</dbReference>
<evidence type="ECO:0000313" key="2">
    <source>
        <dbReference type="EMBL" id="SFV73262.1"/>
    </source>
</evidence>
<keyword evidence="3" id="KW-1185">Reference proteome</keyword>
<feature type="region of interest" description="Disordered" evidence="1">
    <location>
        <begin position="1"/>
        <end position="27"/>
    </location>
</feature>
<dbReference type="KEGG" id="dpg:DESPIGER_1416"/>
<accession>A0A1K1LIE1</accession>
<sequence>MPRQGLPAGNVRTGQSAGRPSRDRLPPAMRCKKIGRAAPVGLGYREKKRYRSPLVSL</sequence>
<evidence type="ECO:0000256" key="1">
    <source>
        <dbReference type="SAM" id="MobiDB-lite"/>
    </source>
</evidence>
<protein>
    <submittedName>
        <fullName evidence="2">Uncharacterized protein</fullName>
    </submittedName>
</protein>
<organism evidence="2 3">
    <name type="scientific">Desulfovibrio piger</name>
    <dbReference type="NCBI Taxonomy" id="901"/>
    <lineage>
        <taxon>Bacteria</taxon>
        <taxon>Pseudomonadati</taxon>
        <taxon>Thermodesulfobacteriota</taxon>
        <taxon>Desulfovibrionia</taxon>
        <taxon>Desulfovibrionales</taxon>
        <taxon>Desulfovibrionaceae</taxon>
        <taxon>Desulfovibrio</taxon>
    </lineage>
</organism>
<dbReference type="EMBL" id="LT630450">
    <property type="protein sequence ID" value="SFV73262.1"/>
    <property type="molecule type" value="Genomic_DNA"/>
</dbReference>
<evidence type="ECO:0000313" key="3">
    <source>
        <dbReference type="Proteomes" id="UP000186323"/>
    </source>
</evidence>
<reference evidence="3" key="1">
    <citation type="submission" date="2016-10" db="EMBL/GenBank/DDBJ databases">
        <authorList>
            <person name="Wegmann U."/>
        </authorList>
    </citation>
    <scope>NUCLEOTIDE SEQUENCE [LARGE SCALE GENOMIC DNA]</scope>
</reference>
<dbReference type="AlphaFoldDB" id="A0A1K1LIE1"/>
<proteinExistence type="predicted"/>
<gene>
    <name evidence="2" type="ORF">DESPIGER_1416</name>
</gene>
<name>A0A1K1LIE1_9BACT</name>